<dbReference type="EMBL" id="OX395126">
    <property type="protein sequence ID" value="CAI5763208.1"/>
    <property type="molecule type" value="Genomic_DNA"/>
</dbReference>
<proteinExistence type="predicted"/>
<name>A0AA35NW26_9SAUR</name>
<keyword evidence="3" id="KW-1185">Reference proteome</keyword>
<evidence type="ECO:0000313" key="2">
    <source>
        <dbReference type="EMBL" id="CAI5763208.1"/>
    </source>
</evidence>
<reference evidence="2" key="1">
    <citation type="submission" date="2022-12" db="EMBL/GenBank/DDBJ databases">
        <authorList>
            <person name="Alioto T."/>
            <person name="Alioto T."/>
            <person name="Gomez Garrido J."/>
        </authorList>
    </citation>
    <scope>NUCLEOTIDE SEQUENCE</scope>
</reference>
<gene>
    <name evidence="2" type="ORF">PODLI_1B039054</name>
</gene>
<accession>A0AA35NW26</accession>
<dbReference type="AlphaFoldDB" id="A0AA35NW26"/>
<evidence type="ECO:0000313" key="3">
    <source>
        <dbReference type="Proteomes" id="UP001178461"/>
    </source>
</evidence>
<protein>
    <submittedName>
        <fullName evidence="2">Uncharacterized protein</fullName>
    </submittedName>
</protein>
<feature type="region of interest" description="Disordered" evidence="1">
    <location>
        <begin position="176"/>
        <end position="199"/>
    </location>
</feature>
<evidence type="ECO:0000256" key="1">
    <source>
        <dbReference type="SAM" id="MobiDB-lite"/>
    </source>
</evidence>
<dbReference type="Proteomes" id="UP001178461">
    <property type="component" value="Chromosome 1"/>
</dbReference>
<sequence length="199" mass="21901">MRFKARGTLPSAISPSHTKLELTPSEIKTTFTFVGLVPSSPRAALCKPDPNRGAPFGAPAPPTLLLLEAKGILASQDLRKEEEKSPIPRTLTKAAFTNFAGLARPHLLPSSSLNSRKIQTCPNNLAKASPLSLLPASRPQREGCLCCSSRWMDFRRRPPPLPSFWPLACFPSLTRKQPRARTIQQTPGPQSRRRPFSSR</sequence>
<organism evidence="2 3">
    <name type="scientific">Podarcis lilfordi</name>
    <name type="common">Lilford's wall lizard</name>
    <dbReference type="NCBI Taxonomy" id="74358"/>
    <lineage>
        <taxon>Eukaryota</taxon>
        <taxon>Metazoa</taxon>
        <taxon>Chordata</taxon>
        <taxon>Craniata</taxon>
        <taxon>Vertebrata</taxon>
        <taxon>Euteleostomi</taxon>
        <taxon>Lepidosauria</taxon>
        <taxon>Squamata</taxon>
        <taxon>Bifurcata</taxon>
        <taxon>Unidentata</taxon>
        <taxon>Episquamata</taxon>
        <taxon>Laterata</taxon>
        <taxon>Lacertibaenia</taxon>
        <taxon>Lacertidae</taxon>
        <taxon>Podarcis</taxon>
    </lineage>
</organism>